<feature type="active site" evidence="11">
    <location>
        <position position="120"/>
    </location>
</feature>
<evidence type="ECO:0000256" key="3">
    <source>
        <dbReference type="ARBA" id="ARBA00022525"/>
    </source>
</evidence>
<dbReference type="PhylomeDB" id="A0A068V6I9"/>
<evidence type="ECO:0000256" key="9">
    <source>
        <dbReference type="ARBA" id="ARBA00023180"/>
    </source>
</evidence>
<evidence type="ECO:0000256" key="11">
    <source>
        <dbReference type="PIRSR" id="PIRSR633697-1"/>
    </source>
</evidence>
<evidence type="ECO:0000256" key="6">
    <source>
        <dbReference type="ARBA" id="ARBA00022759"/>
    </source>
</evidence>
<name>A0A068V6I9_COFCA</name>
<comment type="subcellular location">
    <subcellularLocation>
        <location evidence="1">Secreted</location>
        <location evidence="1">Extracellular space</location>
    </subcellularLocation>
</comment>
<keyword evidence="5 13" id="KW-0732">Signal</keyword>
<reference evidence="15" key="1">
    <citation type="journal article" date="2014" name="Science">
        <title>The coffee genome provides insight into the convergent evolution of caffeine biosynthesis.</title>
        <authorList>
            <person name="Denoeud F."/>
            <person name="Carretero-Paulet L."/>
            <person name="Dereeper A."/>
            <person name="Droc G."/>
            <person name="Guyot R."/>
            <person name="Pietrella M."/>
            <person name="Zheng C."/>
            <person name="Alberti A."/>
            <person name="Anthony F."/>
            <person name="Aprea G."/>
            <person name="Aury J.M."/>
            <person name="Bento P."/>
            <person name="Bernard M."/>
            <person name="Bocs S."/>
            <person name="Campa C."/>
            <person name="Cenci A."/>
            <person name="Combes M.C."/>
            <person name="Crouzillat D."/>
            <person name="Da Silva C."/>
            <person name="Daddiego L."/>
            <person name="De Bellis F."/>
            <person name="Dussert S."/>
            <person name="Garsmeur O."/>
            <person name="Gayraud T."/>
            <person name="Guignon V."/>
            <person name="Jahn K."/>
            <person name="Jamilloux V."/>
            <person name="Joet T."/>
            <person name="Labadie K."/>
            <person name="Lan T."/>
            <person name="Leclercq J."/>
            <person name="Lepelley M."/>
            <person name="Leroy T."/>
            <person name="Li L.T."/>
            <person name="Librado P."/>
            <person name="Lopez L."/>
            <person name="Munoz A."/>
            <person name="Noel B."/>
            <person name="Pallavicini A."/>
            <person name="Perrotta G."/>
            <person name="Poncet V."/>
            <person name="Pot D."/>
            <person name="Priyono X."/>
            <person name="Rigoreau M."/>
            <person name="Rouard M."/>
            <person name="Rozas J."/>
            <person name="Tranchant-Dubreuil C."/>
            <person name="VanBuren R."/>
            <person name="Zhang Q."/>
            <person name="Andrade A.C."/>
            <person name="Argout X."/>
            <person name="Bertrand B."/>
            <person name="de Kochko A."/>
            <person name="Graziosi G."/>
            <person name="Henry R.J."/>
            <person name="Jayarama X."/>
            <person name="Ming R."/>
            <person name="Nagai C."/>
            <person name="Rounsley S."/>
            <person name="Sankoff D."/>
            <person name="Giuliano G."/>
            <person name="Albert V.A."/>
            <person name="Wincker P."/>
            <person name="Lashermes P."/>
        </authorList>
    </citation>
    <scope>NUCLEOTIDE SEQUENCE [LARGE SCALE GENOMIC DNA]</scope>
    <source>
        <strain evidence="15">cv. DH200-94</strain>
    </source>
</reference>
<dbReference type="Proteomes" id="UP000295252">
    <property type="component" value="Chromosome VII"/>
</dbReference>
<keyword evidence="6" id="KW-0255">Endonuclease</keyword>
<dbReference type="InterPro" id="IPR018188">
    <property type="entry name" value="RNase_T2_His_AS_1"/>
</dbReference>
<dbReference type="PANTHER" id="PTHR11240">
    <property type="entry name" value="RIBONUCLEASE T2"/>
    <property type="match status" value="1"/>
</dbReference>
<dbReference type="Gene3D" id="3.90.730.10">
    <property type="entry name" value="Ribonuclease T2-like"/>
    <property type="match status" value="1"/>
</dbReference>
<dbReference type="GO" id="GO:0016787">
    <property type="term" value="F:hydrolase activity"/>
    <property type="evidence" value="ECO:0007669"/>
    <property type="project" value="UniProtKB-KW"/>
</dbReference>
<keyword evidence="3" id="KW-0964">Secreted</keyword>
<dbReference type="InterPro" id="IPR033697">
    <property type="entry name" value="Ribonuclease_T2_eukaryotic"/>
</dbReference>
<feature type="active site" evidence="11">
    <location>
        <position position="55"/>
    </location>
</feature>
<dbReference type="PANTHER" id="PTHR11240:SF81">
    <property type="entry name" value="RIBONUCLEASE S-2"/>
    <property type="match status" value="1"/>
</dbReference>
<dbReference type="OrthoDB" id="1632607at2759"/>
<dbReference type="SUPFAM" id="SSF55895">
    <property type="entry name" value="Ribonuclease Rh-like"/>
    <property type="match status" value="1"/>
</dbReference>
<dbReference type="Gramene" id="CDP16226">
    <property type="protein sequence ID" value="CDP16226"/>
    <property type="gene ID" value="GSCOC_T00017349001"/>
</dbReference>
<dbReference type="GO" id="GO:0005576">
    <property type="term" value="C:extracellular region"/>
    <property type="evidence" value="ECO:0007669"/>
    <property type="project" value="UniProtKB-SubCell"/>
</dbReference>
<protein>
    <submittedName>
        <fullName evidence="14">Uncharacterized protein</fullName>
    </submittedName>
</protein>
<keyword evidence="4" id="KW-0540">Nuclease</keyword>
<feature type="active site" evidence="11">
    <location>
        <position position="116"/>
    </location>
</feature>
<dbReference type="InterPro" id="IPR036430">
    <property type="entry name" value="RNase_T2-like_sf"/>
</dbReference>
<dbReference type="Pfam" id="PF00445">
    <property type="entry name" value="Ribonuclease_T2"/>
    <property type="match status" value="1"/>
</dbReference>
<evidence type="ECO:0000256" key="13">
    <source>
        <dbReference type="SAM" id="SignalP"/>
    </source>
</evidence>
<dbReference type="OMA" id="NISWILA"/>
<dbReference type="GO" id="GO:0006401">
    <property type="term" value="P:RNA catabolic process"/>
    <property type="evidence" value="ECO:0007669"/>
    <property type="project" value="TreeGrafter"/>
</dbReference>
<evidence type="ECO:0000256" key="8">
    <source>
        <dbReference type="ARBA" id="ARBA00023157"/>
    </source>
</evidence>
<dbReference type="GO" id="GO:0003723">
    <property type="term" value="F:RNA binding"/>
    <property type="evidence" value="ECO:0007669"/>
    <property type="project" value="InterPro"/>
</dbReference>
<keyword evidence="8" id="KW-1015">Disulfide bond</keyword>
<dbReference type="EMBL" id="HG739203">
    <property type="protein sequence ID" value="CDP16226.1"/>
    <property type="molecule type" value="Genomic_DNA"/>
</dbReference>
<feature type="signal peptide" evidence="13">
    <location>
        <begin position="1"/>
        <end position="22"/>
    </location>
</feature>
<dbReference type="PROSITE" id="PS00531">
    <property type="entry name" value="RNASE_T2_2"/>
    <property type="match status" value="1"/>
</dbReference>
<evidence type="ECO:0000256" key="1">
    <source>
        <dbReference type="ARBA" id="ARBA00004239"/>
    </source>
</evidence>
<evidence type="ECO:0000313" key="14">
    <source>
        <dbReference type="EMBL" id="CDP16226.1"/>
    </source>
</evidence>
<organism evidence="14 15">
    <name type="scientific">Coffea canephora</name>
    <name type="common">Robusta coffee</name>
    <dbReference type="NCBI Taxonomy" id="49390"/>
    <lineage>
        <taxon>Eukaryota</taxon>
        <taxon>Viridiplantae</taxon>
        <taxon>Streptophyta</taxon>
        <taxon>Embryophyta</taxon>
        <taxon>Tracheophyta</taxon>
        <taxon>Spermatophyta</taxon>
        <taxon>Magnoliopsida</taxon>
        <taxon>eudicotyledons</taxon>
        <taxon>Gunneridae</taxon>
        <taxon>Pentapetalae</taxon>
        <taxon>asterids</taxon>
        <taxon>lamiids</taxon>
        <taxon>Gentianales</taxon>
        <taxon>Rubiaceae</taxon>
        <taxon>Ixoroideae</taxon>
        <taxon>Gardenieae complex</taxon>
        <taxon>Bertiereae - Coffeeae clade</taxon>
        <taxon>Coffeeae</taxon>
        <taxon>Coffea</taxon>
    </lineage>
</organism>
<accession>A0A068V6I9</accession>
<keyword evidence="15" id="KW-1185">Reference proteome</keyword>
<dbReference type="AlphaFoldDB" id="A0A068V6I9"/>
<evidence type="ECO:0000256" key="4">
    <source>
        <dbReference type="ARBA" id="ARBA00022722"/>
    </source>
</evidence>
<keyword evidence="10" id="KW-0456">Lyase</keyword>
<keyword evidence="9" id="KW-0325">Glycoprotein</keyword>
<sequence length="239" mass="27487">MLAEMFKLLILILALCPSAIDSSFQYFNMVEQWPGGYCQFHRCRRVPWPNDFTIHGLWPANHTGTVENCKKTGFAPIQDENKFKQLDSIWPDLDQPRPEYDTVGSRVLAQSFWGHEWKKHGTCSENMYNQTQYFDLAIKLKNRYNLLSILEQGGLSRGHSHELSDVNSTIWRTTHGTPDLKCLNDARVHRNVPVLQEIGICYRPSKNRSGQVSFSVINCPHSRTRTCYRGLGNGKIVFP</sequence>
<evidence type="ECO:0000256" key="10">
    <source>
        <dbReference type="ARBA" id="ARBA00023239"/>
    </source>
</evidence>
<evidence type="ECO:0000313" key="15">
    <source>
        <dbReference type="Proteomes" id="UP000295252"/>
    </source>
</evidence>
<feature type="chain" id="PRO_5001655615" evidence="13">
    <location>
        <begin position="23"/>
        <end position="239"/>
    </location>
</feature>
<evidence type="ECO:0000256" key="2">
    <source>
        <dbReference type="ARBA" id="ARBA00007469"/>
    </source>
</evidence>
<evidence type="ECO:0000256" key="7">
    <source>
        <dbReference type="ARBA" id="ARBA00022801"/>
    </source>
</evidence>
<evidence type="ECO:0000256" key="12">
    <source>
        <dbReference type="RuleBase" id="RU004328"/>
    </source>
</evidence>
<gene>
    <name evidence="14" type="ORF">GSCOC_T00017349001</name>
</gene>
<dbReference type="PROSITE" id="PS00530">
    <property type="entry name" value="RNASE_T2_1"/>
    <property type="match status" value="1"/>
</dbReference>
<dbReference type="CDD" id="cd01061">
    <property type="entry name" value="RNase_T2_euk"/>
    <property type="match status" value="1"/>
</dbReference>
<dbReference type="InParanoid" id="A0A068V6I9"/>
<dbReference type="InterPro" id="IPR001568">
    <property type="entry name" value="RNase_T2-like"/>
</dbReference>
<dbReference type="GO" id="GO:0033897">
    <property type="term" value="F:ribonuclease T2 activity"/>
    <property type="evidence" value="ECO:0007669"/>
    <property type="project" value="InterPro"/>
</dbReference>
<evidence type="ECO:0000256" key="5">
    <source>
        <dbReference type="ARBA" id="ARBA00022729"/>
    </source>
</evidence>
<keyword evidence="7" id="KW-0378">Hydrolase</keyword>
<dbReference type="InterPro" id="IPR033130">
    <property type="entry name" value="RNase_T2_His_AS_2"/>
</dbReference>
<proteinExistence type="inferred from homology"/>
<comment type="similarity">
    <text evidence="2 12">Belongs to the RNase T2 family.</text>
</comment>